<feature type="compositionally biased region" description="Acidic residues" evidence="1">
    <location>
        <begin position="433"/>
        <end position="443"/>
    </location>
</feature>
<organism evidence="2 3">
    <name type="scientific">Calocera viscosa (strain TUFC12733)</name>
    <dbReference type="NCBI Taxonomy" id="1330018"/>
    <lineage>
        <taxon>Eukaryota</taxon>
        <taxon>Fungi</taxon>
        <taxon>Dikarya</taxon>
        <taxon>Basidiomycota</taxon>
        <taxon>Agaricomycotina</taxon>
        <taxon>Dacrymycetes</taxon>
        <taxon>Dacrymycetales</taxon>
        <taxon>Dacrymycetaceae</taxon>
        <taxon>Calocera</taxon>
    </lineage>
</organism>
<feature type="region of interest" description="Disordered" evidence="1">
    <location>
        <begin position="129"/>
        <end position="148"/>
    </location>
</feature>
<dbReference type="AlphaFoldDB" id="A0A167MGY0"/>
<evidence type="ECO:0000256" key="1">
    <source>
        <dbReference type="SAM" id="MobiDB-lite"/>
    </source>
</evidence>
<gene>
    <name evidence="2" type="ORF">CALVIDRAFT_537045</name>
</gene>
<feature type="compositionally biased region" description="Low complexity" evidence="1">
    <location>
        <begin position="230"/>
        <end position="248"/>
    </location>
</feature>
<feature type="compositionally biased region" description="Basic and acidic residues" evidence="1">
    <location>
        <begin position="365"/>
        <end position="393"/>
    </location>
</feature>
<dbReference type="Gene3D" id="3.80.10.10">
    <property type="entry name" value="Ribonuclease Inhibitor"/>
    <property type="match status" value="1"/>
</dbReference>
<feature type="region of interest" description="Disordered" evidence="1">
    <location>
        <begin position="297"/>
        <end position="316"/>
    </location>
</feature>
<dbReference type="EMBL" id="KV417283">
    <property type="protein sequence ID" value="KZO96699.1"/>
    <property type="molecule type" value="Genomic_DNA"/>
</dbReference>
<dbReference type="Proteomes" id="UP000076738">
    <property type="component" value="Unassembled WGS sequence"/>
</dbReference>
<feature type="region of interest" description="Disordered" evidence="1">
    <location>
        <begin position="492"/>
        <end position="512"/>
    </location>
</feature>
<protein>
    <submittedName>
        <fullName evidence="2">Uncharacterized protein</fullName>
    </submittedName>
</protein>
<dbReference type="SUPFAM" id="SSF52047">
    <property type="entry name" value="RNI-like"/>
    <property type="match status" value="1"/>
</dbReference>
<reference evidence="2 3" key="1">
    <citation type="journal article" date="2016" name="Mol. Biol. Evol.">
        <title>Comparative Genomics of Early-Diverging Mushroom-Forming Fungi Provides Insights into the Origins of Lignocellulose Decay Capabilities.</title>
        <authorList>
            <person name="Nagy L.G."/>
            <person name="Riley R."/>
            <person name="Tritt A."/>
            <person name="Adam C."/>
            <person name="Daum C."/>
            <person name="Floudas D."/>
            <person name="Sun H."/>
            <person name="Yadav J.S."/>
            <person name="Pangilinan J."/>
            <person name="Larsson K.H."/>
            <person name="Matsuura K."/>
            <person name="Barry K."/>
            <person name="Labutti K."/>
            <person name="Kuo R."/>
            <person name="Ohm R.A."/>
            <person name="Bhattacharya S.S."/>
            <person name="Shirouzu T."/>
            <person name="Yoshinaga Y."/>
            <person name="Martin F.M."/>
            <person name="Grigoriev I.V."/>
            <person name="Hibbett D.S."/>
        </authorList>
    </citation>
    <scope>NUCLEOTIDE SEQUENCE [LARGE SCALE GENOMIC DNA]</scope>
    <source>
        <strain evidence="2 3">TUFC12733</strain>
    </source>
</reference>
<feature type="region of interest" description="Disordered" evidence="1">
    <location>
        <begin position="50"/>
        <end position="70"/>
    </location>
</feature>
<evidence type="ECO:0000313" key="3">
    <source>
        <dbReference type="Proteomes" id="UP000076738"/>
    </source>
</evidence>
<keyword evidence="3" id="KW-1185">Reference proteome</keyword>
<feature type="region of interest" description="Disordered" evidence="1">
    <location>
        <begin position="358"/>
        <end position="445"/>
    </location>
</feature>
<proteinExistence type="predicted"/>
<feature type="compositionally biased region" description="Gly residues" evidence="1">
    <location>
        <begin position="492"/>
        <end position="510"/>
    </location>
</feature>
<accession>A0A167MGY0</accession>
<dbReference type="STRING" id="1330018.A0A167MGY0"/>
<sequence>MSSPSPTSSRPPAAPLPAGARLPGDILTLIALHVHAHLLPPPSSLTSLDPLPTSPTFLPTSPPSALPSTSPSPQWPQWLVFHTLLSLTRTSSAWRNAALPALFWSLQVTYPRSWLGLLAILCGPEITTTSPPTASPRPADDPPDPDSDLALLTAHLSLAAESLFISTSGRARSPSREDALRVSALSASIRHALAMGSPGYHIPPELLSPPESRESSPAVRGRRGLEGGKRNSSASGRSPSSTRSPSRWRLARRVSDARADMLRPRGVYVPALRDTAPGTHIRELTFAHFRTIHMRLPASTKTPGSGEGGGGGGGRFVTQERLLRLLREVPGLRAFGGTEYMDSALGVGVLEELLLRGLGGGGNEGRGRSGERKDLRGERRGRERERRGRRGEMESVVAPPAREENDPEVEQEPDGSGQEPEQEQEGQEHAAGAEEENGPDPEDVERWNECVPLEALDLCGCVSPVCVQAVGRFVQRHSGDAGIAAAAGTAGGTGGGTAGGAAAGTAGEGTPGKQLPLQRLGMAGMATLPPPILERFILLFPQLRMLDISGTLAPPSLLSALSHSPTLKLTALSLARCPRLTGSSVLDFLLSRPCAELEHLNLYGDDSFPSPLSPSDVSTLVRSPLLAAGNLTYLDLSSSPLSPSDLSALPAQPALRSLGLSHIPSLPLSYIRLFLLQKAPQCEVLTLAHSCTPELSPSHRPGELSLALHTGFLTPLCSPPFSLSGPPRPAATRLRVLELAPPVLALLAEGAPPWRPVRSRGRRAWYVDSSSGWASGAFVRGLWGENSDAPWRRQVEEWARARGNVGTGVGWHARKMEVLRGEGMTGRSDGLYGMVAYAYAG</sequence>
<dbReference type="OrthoDB" id="9994419at2759"/>
<feature type="compositionally biased region" description="Low complexity" evidence="1">
    <location>
        <begin position="50"/>
        <end position="59"/>
    </location>
</feature>
<evidence type="ECO:0000313" key="2">
    <source>
        <dbReference type="EMBL" id="KZO96699.1"/>
    </source>
</evidence>
<feature type="compositionally biased region" description="Gly residues" evidence="1">
    <location>
        <begin position="305"/>
        <end position="315"/>
    </location>
</feature>
<dbReference type="InterPro" id="IPR032675">
    <property type="entry name" value="LRR_dom_sf"/>
</dbReference>
<feature type="region of interest" description="Disordered" evidence="1">
    <location>
        <begin position="200"/>
        <end position="250"/>
    </location>
</feature>
<name>A0A167MGY0_CALVF</name>